<dbReference type="Pfam" id="PF14602">
    <property type="entry name" value="Hexapep_2"/>
    <property type="match status" value="1"/>
</dbReference>
<evidence type="ECO:0000256" key="3">
    <source>
        <dbReference type="ARBA" id="ARBA00023315"/>
    </source>
</evidence>
<dbReference type="InterPro" id="IPR005881">
    <property type="entry name" value="Ser_O-AcTrfase"/>
</dbReference>
<dbReference type="PIRSF" id="PIRSF000441">
    <property type="entry name" value="CysE"/>
    <property type="match status" value="1"/>
</dbReference>
<dbReference type="CDD" id="cd03354">
    <property type="entry name" value="LbH_SAT"/>
    <property type="match status" value="1"/>
</dbReference>
<dbReference type="EC" id="2.3.1.30" evidence="4"/>
<dbReference type="InterPro" id="IPR045304">
    <property type="entry name" value="LbH_SAT"/>
</dbReference>
<keyword evidence="5" id="KW-0812">Transmembrane</keyword>
<organism evidence="6 7">
    <name type="scientific">Xylanibacter ruminicola</name>
    <name type="common">Prevotella ruminicola</name>
    <dbReference type="NCBI Taxonomy" id="839"/>
    <lineage>
        <taxon>Bacteria</taxon>
        <taxon>Pseudomonadati</taxon>
        <taxon>Bacteroidota</taxon>
        <taxon>Bacteroidia</taxon>
        <taxon>Bacteroidales</taxon>
        <taxon>Prevotellaceae</taxon>
        <taxon>Xylanibacter</taxon>
    </lineage>
</organism>
<dbReference type="GO" id="GO:0006535">
    <property type="term" value="P:cysteine biosynthetic process from serine"/>
    <property type="evidence" value="ECO:0007669"/>
    <property type="project" value="InterPro"/>
</dbReference>
<comment type="similarity">
    <text evidence="1 4">Belongs to the transferase hexapeptide repeat family.</text>
</comment>
<evidence type="ECO:0000256" key="1">
    <source>
        <dbReference type="ARBA" id="ARBA00007274"/>
    </source>
</evidence>
<accession>A0AA37MPK1</accession>
<dbReference type="InterPro" id="IPR001451">
    <property type="entry name" value="Hexapep"/>
</dbReference>
<evidence type="ECO:0000256" key="4">
    <source>
        <dbReference type="PIRNR" id="PIRNR000441"/>
    </source>
</evidence>
<dbReference type="GeneID" id="31502582"/>
<dbReference type="AlphaFoldDB" id="A0AA37MPK1"/>
<evidence type="ECO:0000256" key="2">
    <source>
        <dbReference type="ARBA" id="ARBA00022679"/>
    </source>
</evidence>
<keyword evidence="3 4" id="KW-0012">Acyltransferase</keyword>
<dbReference type="GO" id="GO:0009001">
    <property type="term" value="F:serine O-acetyltransferase activity"/>
    <property type="evidence" value="ECO:0007669"/>
    <property type="project" value="UniProtKB-EC"/>
</dbReference>
<name>A0AA37MPK1_XYLRU</name>
<dbReference type="RefSeq" id="WP_013065689.1">
    <property type="nucleotide sequence ID" value="NZ_BPTT01000001.1"/>
</dbReference>
<gene>
    <name evidence="6" type="ORF">PRMUPPPA20_20710</name>
</gene>
<keyword evidence="2 4" id="KW-0808">Transferase</keyword>
<dbReference type="OMA" id="WLMGIEI"/>
<dbReference type="EMBL" id="BPTT01000001">
    <property type="protein sequence ID" value="GJG33962.1"/>
    <property type="molecule type" value="Genomic_DNA"/>
</dbReference>
<dbReference type="Gene3D" id="2.160.10.10">
    <property type="entry name" value="Hexapeptide repeat proteins"/>
    <property type="match status" value="1"/>
</dbReference>
<comment type="caution">
    <text evidence="6">The sequence shown here is derived from an EMBL/GenBank/DDBJ whole genome shotgun (WGS) entry which is preliminary data.</text>
</comment>
<dbReference type="GO" id="GO:0005737">
    <property type="term" value="C:cytoplasm"/>
    <property type="evidence" value="ECO:0007669"/>
    <property type="project" value="InterPro"/>
</dbReference>
<sequence>MKVWTLIDADFSRHVKAKGIIRYIRMLIAIFWNPSFMVSFWYRLAHENYPAPFGFLCSVISHYVNILTGIQIEKDMQIGPGIRFPHHGCIVLNHESVIGGNCTIFQGVTIGRNSKGSPKIGNNVLIGANSTIIGGITIGDNACVGAGCVVTKDLPTNAVAIGNPARVISYDGDKQYKGY</sequence>
<keyword evidence="5" id="KW-0472">Membrane</keyword>
<protein>
    <recommendedName>
        <fullName evidence="4">Serine acetyltransferase</fullName>
        <ecNumber evidence="4">2.3.1.30</ecNumber>
    </recommendedName>
</protein>
<proteinExistence type="inferred from homology"/>
<dbReference type="Proteomes" id="UP000887097">
    <property type="component" value="Unassembled WGS sequence"/>
</dbReference>
<evidence type="ECO:0000313" key="7">
    <source>
        <dbReference type="Proteomes" id="UP000887097"/>
    </source>
</evidence>
<feature type="transmembrane region" description="Helical" evidence="5">
    <location>
        <begin position="23"/>
        <end position="43"/>
    </location>
</feature>
<evidence type="ECO:0000313" key="6">
    <source>
        <dbReference type="EMBL" id="GJG33962.1"/>
    </source>
</evidence>
<dbReference type="SUPFAM" id="SSF51161">
    <property type="entry name" value="Trimeric LpxA-like enzymes"/>
    <property type="match status" value="1"/>
</dbReference>
<dbReference type="InterPro" id="IPR011004">
    <property type="entry name" value="Trimer_LpxA-like_sf"/>
</dbReference>
<keyword evidence="5" id="KW-1133">Transmembrane helix</keyword>
<evidence type="ECO:0000256" key="5">
    <source>
        <dbReference type="SAM" id="Phobius"/>
    </source>
</evidence>
<dbReference type="PANTHER" id="PTHR42811">
    <property type="entry name" value="SERINE ACETYLTRANSFERASE"/>
    <property type="match status" value="1"/>
</dbReference>
<reference evidence="6" key="1">
    <citation type="submission" date="2021-08" db="EMBL/GenBank/DDBJ databases">
        <title>Prevotella lacticifex sp. nov., isolated from rumen of cow.</title>
        <authorList>
            <person name="Shinkai T."/>
            <person name="Ikeyama N."/>
            <person name="Kumagai M."/>
            <person name="Ohmori H."/>
            <person name="Sakamoto M."/>
            <person name="Ohkuma M."/>
            <person name="Mitsumori M."/>
        </authorList>
    </citation>
    <scope>NUCLEOTIDE SEQUENCE</scope>
    <source>
        <strain evidence="6">JCM 8259</strain>
    </source>
</reference>
<comment type="catalytic activity">
    <reaction evidence="4">
        <text>L-serine + acetyl-CoA = O-acetyl-L-serine + CoA</text>
        <dbReference type="Rhea" id="RHEA:24560"/>
        <dbReference type="ChEBI" id="CHEBI:33384"/>
        <dbReference type="ChEBI" id="CHEBI:57287"/>
        <dbReference type="ChEBI" id="CHEBI:57288"/>
        <dbReference type="ChEBI" id="CHEBI:58340"/>
        <dbReference type="EC" id="2.3.1.30"/>
    </reaction>
</comment>
<dbReference type="Pfam" id="PF00132">
    <property type="entry name" value="Hexapep"/>
    <property type="match status" value="1"/>
</dbReference>